<keyword evidence="2" id="KW-1185">Reference proteome</keyword>
<reference evidence="1" key="2">
    <citation type="submission" date="2019-01" db="UniProtKB">
        <authorList>
            <consortium name="EnsemblPlants"/>
        </authorList>
    </citation>
    <scope>IDENTIFICATION</scope>
    <source>
        <strain evidence="1">cv. Heinz 1706</strain>
    </source>
</reference>
<evidence type="ECO:0000313" key="2">
    <source>
        <dbReference type="Proteomes" id="UP000004994"/>
    </source>
</evidence>
<reference evidence="1" key="1">
    <citation type="journal article" date="2012" name="Nature">
        <title>The tomato genome sequence provides insights into fleshy fruit evolution.</title>
        <authorList>
            <consortium name="Tomato Genome Consortium"/>
        </authorList>
    </citation>
    <scope>NUCLEOTIDE SEQUENCE [LARGE SCALE GENOMIC DNA]</scope>
    <source>
        <strain evidence="1">cv. Heinz 1706</strain>
    </source>
</reference>
<accession>A0A3Q7JMS1</accession>
<dbReference type="EnsemblPlants" id="Solyc11g051105.1.1">
    <property type="protein sequence ID" value="Solyc11g051105.1.1"/>
    <property type="gene ID" value="Solyc11g051105.1"/>
</dbReference>
<dbReference type="Gramene" id="Solyc11g051105.1.1">
    <property type="protein sequence ID" value="Solyc11g051105.1.1"/>
    <property type="gene ID" value="Solyc11g051105.1"/>
</dbReference>
<organism evidence="1">
    <name type="scientific">Solanum lycopersicum</name>
    <name type="common">Tomato</name>
    <name type="synonym">Lycopersicon esculentum</name>
    <dbReference type="NCBI Taxonomy" id="4081"/>
    <lineage>
        <taxon>Eukaryota</taxon>
        <taxon>Viridiplantae</taxon>
        <taxon>Streptophyta</taxon>
        <taxon>Embryophyta</taxon>
        <taxon>Tracheophyta</taxon>
        <taxon>Spermatophyta</taxon>
        <taxon>Magnoliopsida</taxon>
        <taxon>eudicotyledons</taxon>
        <taxon>Gunneridae</taxon>
        <taxon>Pentapetalae</taxon>
        <taxon>asterids</taxon>
        <taxon>lamiids</taxon>
        <taxon>Solanales</taxon>
        <taxon>Solanaceae</taxon>
        <taxon>Solanoideae</taxon>
        <taxon>Solaneae</taxon>
        <taxon>Solanum</taxon>
        <taxon>Solanum subgen. Lycopersicon</taxon>
    </lineage>
</organism>
<dbReference type="Proteomes" id="UP000004994">
    <property type="component" value="Chromosome 11"/>
</dbReference>
<sequence>MKDWINKTINLMKDIPLKMRKRTYLEAYVDFDLTMTCTWTCPLIRSFNLVKQLWSSCLNEKPFDAYNFGIAARTSIPFENPGRHKNLVSRLTPSTLRDATAEYANLPLIPSYFQARIYSESILLQAYLILSLKPTVVILGKPYKFETVRHSKFND</sequence>
<evidence type="ECO:0000313" key="1">
    <source>
        <dbReference type="EnsemblPlants" id="Solyc11g051105.1.1"/>
    </source>
</evidence>
<protein>
    <submittedName>
        <fullName evidence="1">Uncharacterized protein</fullName>
    </submittedName>
</protein>
<name>A0A3Q7JMS1_SOLLC</name>
<dbReference type="AlphaFoldDB" id="A0A3Q7JMS1"/>
<dbReference type="InParanoid" id="A0A3Q7JMS1"/>
<proteinExistence type="predicted"/>